<name>A0ABN0IVU0_9LEPT</name>
<protein>
    <submittedName>
        <fullName evidence="2">Uncharacterized protein</fullName>
    </submittedName>
</protein>
<evidence type="ECO:0000256" key="1">
    <source>
        <dbReference type="SAM" id="MobiDB-lite"/>
    </source>
</evidence>
<evidence type="ECO:0000313" key="2">
    <source>
        <dbReference type="EMBL" id="EMM98313.1"/>
    </source>
</evidence>
<reference evidence="2 3" key="1">
    <citation type="submission" date="2013-01" db="EMBL/GenBank/DDBJ databases">
        <authorList>
            <person name="Harkins D.M."/>
            <person name="Durkin A.S."/>
            <person name="Brinkac L.M."/>
            <person name="Haft D.H."/>
            <person name="Selengut J.D."/>
            <person name="Sanka R."/>
            <person name="DePew J."/>
            <person name="Purushe J."/>
            <person name="Whelen A.C."/>
            <person name="Vinetz J.M."/>
            <person name="Sutton G.G."/>
            <person name="Nierman W.C."/>
            <person name="Fouts D.E."/>
        </authorList>
    </citation>
    <scope>NUCLEOTIDE SEQUENCE [LARGE SCALE GENOMIC DNA]</scope>
    <source>
        <strain evidence="2 3">2007001578</strain>
    </source>
</reference>
<evidence type="ECO:0000313" key="3">
    <source>
        <dbReference type="Proteomes" id="UP000012099"/>
    </source>
</evidence>
<gene>
    <name evidence="2" type="ORF">LEP1GSC035_0670</name>
</gene>
<dbReference type="Proteomes" id="UP000012099">
    <property type="component" value="Unassembled WGS sequence"/>
</dbReference>
<feature type="compositionally biased region" description="Basic residues" evidence="1">
    <location>
        <begin position="18"/>
        <end position="30"/>
    </location>
</feature>
<feature type="region of interest" description="Disordered" evidence="1">
    <location>
        <begin position="1"/>
        <end position="42"/>
    </location>
</feature>
<organism evidence="2 3">
    <name type="scientific">Leptospira noguchii str. 2007001578</name>
    <dbReference type="NCBI Taxonomy" id="1049974"/>
    <lineage>
        <taxon>Bacteria</taxon>
        <taxon>Pseudomonadati</taxon>
        <taxon>Spirochaetota</taxon>
        <taxon>Spirochaetia</taxon>
        <taxon>Leptospirales</taxon>
        <taxon>Leptospiraceae</taxon>
        <taxon>Leptospira</taxon>
    </lineage>
</organism>
<sequence length="75" mass="8473">MDSPLHLPQRGIDSDKKRQTKKRTIKKKNRSSSNRRSSHSANLAAGFNVSYHRSNEIQLVAVGILQYLNAIETPI</sequence>
<dbReference type="EMBL" id="AHMH02000159">
    <property type="protein sequence ID" value="EMM98313.1"/>
    <property type="molecule type" value="Genomic_DNA"/>
</dbReference>
<accession>A0ABN0IVU0</accession>
<proteinExistence type="predicted"/>
<keyword evidence="3" id="KW-1185">Reference proteome</keyword>
<comment type="caution">
    <text evidence="2">The sequence shown here is derived from an EMBL/GenBank/DDBJ whole genome shotgun (WGS) entry which is preliminary data.</text>
</comment>